<keyword evidence="3 4" id="KW-0413">Isomerase</keyword>
<dbReference type="GO" id="GO:0005975">
    <property type="term" value="P:carbohydrate metabolic process"/>
    <property type="evidence" value="ECO:0007669"/>
    <property type="project" value="InterPro"/>
</dbReference>
<dbReference type="Proteomes" id="UP000247565">
    <property type="component" value="Unassembled WGS sequence"/>
</dbReference>
<evidence type="ECO:0000256" key="1">
    <source>
        <dbReference type="ARBA" id="ARBA00001096"/>
    </source>
</evidence>
<dbReference type="InterPro" id="IPR014718">
    <property type="entry name" value="GH-type_carb-bd"/>
</dbReference>
<feature type="active site" evidence="5">
    <location>
        <position position="165"/>
    </location>
</feature>
<evidence type="ECO:0000256" key="5">
    <source>
        <dbReference type="PIRSR" id="PIRSR016020-1"/>
    </source>
</evidence>
<comment type="caution">
    <text evidence="6">The sequence shown here is derived from an EMBL/GenBank/DDBJ whole genome shotgun (WGS) entry which is preliminary data.</text>
</comment>
<feature type="active site" evidence="5">
    <location>
        <position position="270"/>
    </location>
</feature>
<dbReference type="Pfam" id="PF01263">
    <property type="entry name" value="Aldose_epim"/>
    <property type="match status" value="1"/>
</dbReference>
<dbReference type="EMBL" id="QGLT01000006">
    <property type="protein sequence ID" value="PXY98877.1"/>
    <property type="molecule type" value="Genomic_DNA"/>
</dbReference>
<dbReference type="AlphaFoldDB" id="A0A318N010"/>
<evidence type="ECO:0000256" key="4">
    <source>
        <dbReference type="PIRNR" id="PIRNR016020"/>
    </source>
</evidence>
<dbReference type="OrthoDB" id="9790727at2"/>
<dbReference type="PANTHER" id="PTHR11122">
    <property type="entry name" value="APOSPORY-ASSOCIATED PROTEIN C-RELATED"/>
    <property type="match status" value="1"/>
</dbReference>
<evidence type="ECO:0000256" key="3">
    <source>
        <dbReference type="ARBA" id="ARBA00023235"/>
    </source>
</evidence>
<dbReference type="RefSeq" id="WP_110439558.1">
    <property type="nucleotide sequence ID" value="NZ_CP046393.1"/>
</dbReference>
<dbReference type="SUPFAM" id="SSF74650">
    <property type="entry name" value="Galactose mutarotase-like"/>
    <property type="match status" value="1"/>
</dbReference>
<comment type="similarity">
    <text evidence="2 4">Belongs to the glucose-6-phosphate 1-epimerase family.</text>
</comment>
<keyword evidence="7" id="KW-1185">Reference proteome</keyword>
<organism evidence="6 7">
    <name type="scientific">Commensalibacter melissae</name>
    <dbReference type="NCBI Taxonomy" id="2070537"/>
    <lineage>
        <taxon>Bacteria</taxon>
        <taxon>Pseudomonadati</taxon>
        <taxon>Pseudomonadota</taxon>
        <taxon>Alphaproteobacteria</taxon>
        <taxon>Acetobacterales</taxon>
        <taxon>Acetobacteraceae</taxon>
    </lineage>
</organism>
<dbReference type="InterPro" id="IPR025532">
    <property type="entry name" value="G6P_1-epimerase"/>
</dbReference>
<evidence type="ECO:0000256" key="2">
    <source>
        <dbReference type="ARBA" id="ARBA00005866"/>
    </source>
</evidence>
<dbReference type="GO" id="GO:0047938">
    <property type="term" value="F:glucose-6-phosphate 1-epimerase activity"/>
    <property type="evidence" value="ECO:0007669"/>
    <property type="project" value="UniProtKB-UniRule"/>
</dbReference>
<reference evidence="6 7" key="1">
    <citation type="submission" date="2018-05" db="EMBL/GenBank/DDBJ databases">
        <title>Reference genomes for bee gut microbiota database.</title>
        <authorList>
            <person name="Ellegaard K.M."/>
        </authorList>
    </citation>
    <scope>NUCLEOTIDE SEQUENCE [LARGE SCALE GENOMIC DNA]</scope>
    <source>
        <strain evidence="6 7">ESL0284</strain>
    </source>
</reference>
<protein>
    <recommendedName>
        <fullName evidence="4">Putative glucose-6-phosphate 1-epimerase</fullName>
        <ecNumber evidence="4">5.1.3.15</ecNumber>
    </recommendedName>
</protein>
<name>A0A318N010_9PROT</name>
<dbReference type="EC" id="5.1.3.15" evidence="4"/>
<comment type="catalytic activity">
    <reaction evidence="1">
        <text>alpha-D-glucose 6-phosphate = beta-D-glucose 6-phosphate</text>
        <dbReference type="Rhea" id="RHEA:16249"/>
        <dbReference type="ChEBI" id="CHEBI:58225"/>
        <dbReference type="ChEBI" id="CHEBI:58247"/>
        <dbReference type="EC" id="5.1.3.15"/>
    </reaction>
</comment>
<evidence type="ECO:0000313" key="7">
    <source>
        <dbReference type="Proteomes" id="UP000247565"/>
    </source>
</evidence>
<dbReference type="PANTHER" id="PTHR11122:SF13">
    <property type="entry name" value="GLUCOSE-6-PHOSPHATE 1-EPIMERASE"/>
    <property type="match status" value="1"/>
</dbReference>
<sequence>MKIEKIQYGPYEALRLHFLDKFLDYIPKRAQIIRYGSLKKPDILWGNSKATYQDGKAIRSGIPLCRPWFGHLKANPSIVQNMHSLTHPALSHGFARCIEWKNHQLDASKSGIIIINSLQTSPTLTPEWPHETELKFIICFNEILSIQLHIENKSNQDIAITQALHNYFHVSDIRNIHIHGLENLTYTEQNALGQQKSGIQKFFHHLTGPVDRIYSDVPSEITIFDPIWKRNIIIRAPFSHSAVLWTPWKEQAKTLDQFPASLWNQVMCLEVGTLMNQMQIIKPKTKDMIEMSIHVTEHQ</sequence>
<accession>A0A318N010</accession>
<dbReference type="GO" id="GO:0030246">
    <property type="term" value="F:carbohydrate binding"/>
    <property type="evidence" value="ECO:0007669"/>
    <property type="project" value="UniProtKB-UniRule"/>
</dbReference>
<gene>
    <name evidence="6" type="ORF">DK869_08345</name>
</gene>
<dbReference type="InterPro" id="IPR011013">
    <property type="entry name" value="Gal_mutarotase_sf_dom"/>
</dbReference>
<proteinExistence type="inferred from homology"/>
<evidence type="ECO:0000313" key="6">
    <source>
        <dbReference type="EMBL" id="PXY98877.1"/>
    </source>
</evidence>
<dbReference type="InterPro" id="IPR008183">
    <property type="entry name" value="Aldose_1/G6P_1-epimerase"/>
</dbReference>
<dbReference type="Gene3D" id="2.70.98.10">
    <property type="match status" value="1"/>
</dbReference>
<dbReference type="PIRSF" id="PIRSF016020">
    <property type="entry name" value="PHexose_mutarotase"/>
    <property type="match status" value="1"/>
</dbReference>